<organism evidence="2 3">
    <name type="scientific">Niabella ginsengisoli</name>
    <dbReference type="NCBI Taxonomy" id="522298"/>
    <lineage>
        <taxon>Bacteria</taxon>
        <taxon>Pseudomonadati</taxon>
        <taxon>Bacteroidota</taxon>
        <taxon>Chitinophagia</taxon>
        <taxon>Chitinophagales</taxon>
        <taxon>Chitinophagaceae</taxon>
        <taxon>Niabella</taxon>
    </lineage>
</organism>
<gene>
    <name evidence="2" type="ORF">MKP09_19705</name>
</gene>
<comment type="caution">
    <text evidence="2">The sequence shown here is derived from an EMBL/GenBank/DDBJ whole genome shotgun (WGS) entry which is preliminary data.</text>
</comment>
<dbReference type="Proteomes" id="UP001202248">
    <property type="component" value="Unassembled WGS sequence"/>
</dbReference>
<reference evidence="2 3" key="1">
    <citation type="submission" date="2022-02" db="EMBL/GenBank/DDBJ databases">
        <authorList>
            <person name="Min J."/>
        </authorList>
    </citation>
    <scope>NUCLEOTIDE SEQUENCE [LARGE SCALE GENOMIC DNA]</scope>
    <source>
        <strain evidence="2 3">GR10-1</strain>
    </source>
</reference>
<evidence type="ECO:0000313" key="2">
    <source>
        <dbReference type="EMBL" id="MCH5599976.1"/>
    </source>
</evidence>
<proteinExistence type="predicted"/>
<protein>
    <submittedName>
        <fullName evidence="2">Viral A-type inclusion protein</fullName>
    </submittedName>
</protein>
<dbReference type="PROSITE" id="PS51257">
    <property type="entry name" value="PROKAR_LIPOPROTEIN"/>
    <property type="match status" value="1"/>
</dbReference>
<feature type="coiled-coil region" evidence="1">
    <location>
        <begin position="49"/>
        <end position="76"/>
    </location>
</feature>
<sequence>MRFITFIFLSCVLLACKNGTSENAEPTKSLSDSLLQQVLDGHDVAMPKMMKLQRLQKEAQSELDSLKNKSATTNAERIALLDSTIKSLSYADVTMHEWMEGFKYDSLKDNEPARIDYLKIQLQSVNKMKDVVLSSIEQADSVLSK</sequence>
<keyword evidence="3" id="KW-1185">Reference proteome</keyword>
<evidence type="ECO:0000313" key="3">
    <source>
        <dbReference type="Proteomes" id="UP001202248"/>
    </source>
</evidence>
<dbReference type="EMBL" id="JAKWBL010000004">
    <property type="protein sequence ID" value="MCH5599976.1"/>
    <property type="molecule type" value="Genomic_DNA"/>
</dbReference>
<name>A0ABS9SNX7_9BACT</name>
<keyword evidence="1" id="KW-0175">Coiled coil</keyword>
<dbReference type="RefSeq" id="WP_240831994.1">
    <property type="nucleotide sequence ID" value="NZ_JAKWBL010000004.1"/>
</dbReference>
<accession>A0ABS9SNX7</accession>
<evidence type="ECO:0000256" key="1">
    <source>
        <dbReference type="SAM" id="Coils"/>
    </source>
</evidence>